<evidence type="ECO:0000256" key="6">
    <source>
        <dbReference type="ARBA" id="ARBA00023136"/>
    </source>
</evidence>
<dbReference type="PANTHER" id="PTHR43227:SF8">
    <property type="entry name" value="DIACETYLCHITOBIOSE UPTAKE SYSTEM PERMEASE PROTEIN DASB"/>
    <property type="match status" value="1"/>
</dbReference>
<dbReference type="InterPro" id="IPR000515">
    <property type="entry name" value="MetI-like"/>
</dbReference>
<dbReference type="Pfam" id="PF00528">
    <property type="entry name" value="BPD_transp_1"/>
    <property type="match status" value="1"/>
</dbReference>
<reference evidence="10" key="1">
    <citation type="submission" date="2023-07" db="EMBL/GenBank/DDBJ databases">
        <title>30 novel species of actinomycetes from the DSMZ collection.</title>
        <authorList>
            <person name="Nouioui I."/>
        </authorList>
    </citation>
    <scope>NUCLEOTIDE SEQUENCE [LARGE SCALE GENOMIC DNA]</scope>
    <source>
        <strain evidence="10">DSM 44938</strain>
    </source>
</reference>
<feature type="transmembrane region" description="Helical" evidence="7">
    <location>
        <begin position="219"/>
        <end position="239"/>
    </location>
</feature>
<comment type="similarity">
    <text evidence="7">Belongs to the binding-protein-dependent transport system permease family.</text>
</comment>
<keyword evidence="5 7" id="KW-1133">Transmembrane helix</keyword>
<evidence type="ECO:0000256" key="1">
    <source>
        <dbReference type="ARBA" id="ARBA00004651"/>
    </source>
</evidence>
<sequence>MTVVAPGTKTPTRPGGRRSRLASLALVAPFALLLTGTVLVPIGYALYLSLFTERLSGLGFDGPHDAFVWLENYADVLSDAAFRDSVGNVALYALIHVPLMLGGALALALLLDGATSRLRQVWSLAVFLPYAVPGVIGGLIWAYLYSPDIGPINDLLPWDPLGSNGILPSIVTIATWQWLGYNMIIFYTALRTVPKETLEAARVDGAGPLRTALSIKVPAIRPTLFVALVFTVIGSLQLFTEPLVLRTFTGSVTSTWTPSLYVYESAFISNDYGRAAAASMLLAIACALLSALVMRISTRRTR</sequence>
<comment type="caution">
    <text evidence="9">The sequence shown here is derived from an EMBL/GenBank/DDBJ whole genome shotgun (WGS) entry which is preliminary data.</text>
</comment>
<dbReference type="RefSeq" id="WP_311707465.1">
    <property type="nucleotide sequence ID" value="NZ_JAVREL010000020.1"/>
</dbReference>
<dbReference type="Gene3D" id="1.10.3720.10">
    <property type="entry name" value="MetI-like"/>
    <property type="match status" value="1"/>
</dbReference>
<dbReference type="PROSITE" id="PS50928">
    <property type="entry name" value="ABC_TM1"/>
    <property type="match status" value="1"/>
</dbReference>
<keyword evidence="10" id="KW-1185">Reference proteome</keyword>
<dbReference type="InterPro" id="IPR035906">
    <property type="entry name" value="MetI-like_sf"/>
</dbReference>
<evidence type="ECO:0000256" key="4">
    <source>
        <dbReference type="ARBA" id="ARBA00022692"/>
    </source>
</evidence>
<keyword evidence="4 7" id="KW-0812">Transmembrane</keyword>
<comment type="subcellular location">
    <subcellularLocation>
        <location evidence="1 7">Cell membrane</location>
        <topology evidence="1 7">Multi-pass membrane protein</topology>
    </subcellularLocation>
</comment>
<dbReference type="InterPro" id="IPR050809">
    <property type="entry name" value="UgpAE/MalFG_permease"/>
</dbReference>
<feature type="transmembrane region" description="Helical" evidence="7">
    <location>
        <begin position="165"/>
        <end position="190"/>
    </location>
</feature>
<accession>A0ABU2MXF4</accession>
<dbReference type="Proteomes" id="UP001183246">
    <property type="component" value="Unassembled WGS sequence"/>
</dbReference>
<feature type="transmembrane region" description="Helical" evidence="7">
    <location>
        <begin position="21"/>
        <end position="47"/>
    </location>
</feature>
<name>A0ABU2MXF4_9ACTN</name>
<dbReference type="CDD" id="cd06261">
    <property type="entry name" value="TM_PBP2"/>
    <property type="match status" value="1"/>
</dbReference>
<evidence type="ECO:0000259" key="8">
    <source>
        <dbReference type="PROSITE" id="PS50928"/>
    </source>
</evidence>
<dbReference type="EMBL" id="JAVREL010000020">
    <property type="protein sequence ID" value="MDT0346338.1"/>
    <property type="molecule type" value="Genomic_DNA"/>
</dbReference>
<evidence type="ECO:0000313" key="9">
    <source>
        <dbReference type="EMBL" id="MDT0346338.1"/>
    </source>
</evidence>
<proteinExistence type="inferred from homology"/>
<evidence type="ECO:0000256" key="7">
    <source>
        <dbReference type="RuleBase" id="RU363032"/>
    </source>
</evidence>
<feature type="transmembrane region" description="Helical" evidence="7">
    <location>
        <begin position="275"/>
        <end position="294"/>
    </location>
</feature>
<evidence type="ECO:0000313" key="10">
    <source>
        <dbReference type="Proteomes" id="UP001183246"/>
    </source>
</evidence>
<evidence type="ECO:0000256" key="5">
    <source>
        <dbReference type="ARBA" id="ARBA00022989"/>
    </source>
</evidence>
<feature type="transmembrane region" description="Helical" evidence="7">
    <location>
        <begin position="122"/>
        <end position="145"/>
    </location>
</feature>
<evidence type="ECO:0000256" key="3">
    <source>
        <dbReference type="ARBA" id="ARBA00022475"/>
    </source>
</evidence>
<gene>
    <name evidence="9" type="ORF">RM590_27685</name>
</gene>
<feature type="domain" description="ABC transmembrane type-1" evidence="8">
    <location>
        <begin position="86"/>
        <end position="293"/>
    </location>
</feature>
<keyword evidence="6 7" id="KW-0472">Membrane</keyword>
<keyword evidence="2 7" id="KW-0813">Transport</keyword>
<keyword evidence="3" id="KW-1003">Cell membrane</keyword>
<protein>
    <submittedName>
        <fullName evidence="9">Sugar ABC transporter permease</fullName>
    </submittedName>
</protein>
<evidence type="ECO:0000256" key="2">
    <source>
        <dbReference type="ARBA" id="ARBA00022448"/>
    </source>
</evidence>
<feature type="transmembrane region" description="Helical" evidence="7">
    <location>
        <begin position="89"/>
        <end position="110"/>
    </location>
</feature>
<dbReference type="SUPFAM" id="SSF161098">
    <property type="entry name" value="MetI-like"/>
    <property type="match status" value="1"/>
</dbReference>
<dbReference type="PANTHER" id="PTHR43227">
    <property type="entry name" value="BLL4140 PROTEIN"/>
    <property type="match status" value="1"/>
</dbReference>
<organism evidence="9 10">
    <name type="scientific">Streptomyces litchfieldiae</name>
    <dbReference type="NCBI Taxonomy" id="3075543"/>
    <lineage>
        <taxon>Bacteria</taxon>
        <taxon>Bacillati</taxon>
        <taxon>Actinomycetota</taxon>
        <taxon>Actinomycetes</taxon>
        <taxon>Kitasatosporales</taxon>
        <taxon>Streptomycetaceae</taxon>
        <taxon>Streptomyces</taxon>
    </lineage>
</organism>